<evidence type="ECO:0000259" key="2">
    <source>
        <dbReference type="Pfam" id="PF10756"/>
    </source>
</evidence>
<organism evidence="3 4">
    <name type="scientific">Nocardia donostiensis</name>
    <dbReference type="NCBI Taxonomy" id="1538463"/>
    <lineage>
        <taxon>Bacteria</taxon>
        <taxon>Bacillati</taxon>
        <taxon>Actinomycetota</taxon>
        <taxon>Actinomycetes</taxon>
        <taxon>Mycobacteriales</taxon>
        <taxon>Nocardiaceae</taxon>
        <taxon>Nocardia</taxon>
    </lineage>
</organism>
<evidence type="ECO:0000313" key="3">
    <source>
        <dbReference type="EMBL" id="ONM49091.1"/>
    </source>
</evidence>
<sequence>MPPVNPTPRLSWTTPTPALVACAVGGVAMAAAAIFSSDAPSRLLVGLAAVGLLGLAGLGWRQRPRLSVRPGDDPRLVVRGLSGPATYSRSDVLRARIVHYRRLGRKVPMLEIDVLHHGAERLLIFGRWDLGVRPDEVYETLVEQLRLSGDITGH</sequence>
<evidence type="ECO:0000313" key="4">
    <source>
        <dbReference type="Proteomes" id="UP000188836"/>
    </source>
</evidence>
<feature type="transmembrane region" description="Helical" evidence="1">
    <location>
        <begin position="41"/>
        <end position="60"/>
    </location>
</feature>
<dbReference type="Pfam" id="PF10756">
    <property type="entry name" value="bPH_6"/>
    <property type="match status" value="1"/>
</dbReference>
<dbReference type="STRING" id="1538463.B0T36_16355"/>
<dbReference type="EMBL" id="MUMY01000006">
    <property type="protein sequence ID" value="ONM49091.1"/>
    <property type="molecule type" value="Genomic_DNA"/>
</dbReference>
<feature type="domain" description="Low molecular weight protein antigen 6 PH" evidence="2">
    <location>
        <begin position="63"/>
        <end position="141"/>
    </location>
</feature>
<comment type="caution">
    <text evidence="3">The sequence shown here is derived from an EMBL/GenBank/DDBJ whole genome shotgun (WGS) entry which is preliminary data.</text>
</comment>
<protein>
    <recommendedName>
        <fullName evidence="2">Low molecular weight protein antigen 6 PH domain-containing protein</fullName>
    </recommendedName>
</protein>
<gene>
    <name evidence="3" type="ORF">B0T46_09185</name>
</gene>
<dbReference type="InterPro" id="IPR019692">
    <property type="entry name" value="CFP-6_PH"/>
</dbReference>
<reference evidence="3 4" key="1">
    <citation type="journal article" date="2016" name="Antonie Van Leeuwenhoek">
        <title>Nocardia donostiensis sp. nov., isolated from human respiratory specimens.</title>
        <authorList>
            <person name="Ercibengoa M."/>
            <person name="Bell M."/>
            <person name="Marimon J.M."/>
            <person name="Humrighouse B."/>
            <person name="Klenk H.P."/>
            <person name="Potter G."/>
            <person name="Perez-Trallero E."/>
        </authorList>
    </citation>
    <scope>NUCLEOTIDE SEQUENCE [LARGE SCALE GENOMIC DNA]</scope>
    <source>
        <strain evidence="3 4">X1655</strain>
    </source>
</reference>
<dbReference type="AlphaFoldDB" id="A0A1W0BB14"/>
<proteinExistence type="predicted"/>
<evidence type="ECO:0000256" key="1">
    <source>
        <dbReference type="SAM" id="Phobius"/>
    </source>
</evidence>
<feature type="transmembrane region" description="Helical" evidence="1">
    <location>
        <begin position="12"/>
        <end position="35"/>
    </location>
</feature>
<accession>A0A1W0BB14</accession>
<keyword evidence="4" id="KW-1185">Reference proteome</keyword>
<keyword evidence="1" id="KW-0472">Membrane</keyword>
<keyword evidence="1" id="KW-1133">Transmembrane helix</keyword>
<keyword evidence="1" id="KW-0812">Transmembrane</keyword>
<dbReference type="Proteomes" id="UP000188836">
    <property type="component" value="Unassembled WGS sequence"/>
</dbReference>
<name>A0A1W0BB14_9NOCA</name>